<dbReference type="GO" id="GO:0016787">
    <property type="term" value="F:hydrolase activity"/>
    <property type="evidence" value="ECO:0007669"/>
    <property type="project" value="InterPro"/>
</dbReference>
<dbReference type="InterPro" id="IPR052350">
    <property type="entry name" value="Metallo-dep_Lactonases"/>
</dbReference>
<dbReference type="Proteomes" id="UP000475385">
    <property type="component" value="Unassembled WGS sequence"/>
</dbReference>
<evidence type="ECO:0000256" key="1">
    <source>
        <dbReference type="ARBA" id="ARBA00038310"/>
    </source>
</evidence>
<reference evidence="3 4" key="2">
    <citation type="submission" date="2020-03" db="EMBL/GenBank/DDBJ databases">
        <title>Roseomonas stagni sp. nov., isolated from pond water in Japan.</title>
        <authorList>
            <person name="Furuhata K."/>
            <person name="Miyamoto H."/>
            <person name="Goto K."/>
        </authorList>
    </citation>
    <scope>NUCLEOTIDE SEQUENCE [LARGE SCALE GENOMIC DNA]</scope>
    <source>
        <strain evidence="3 4">PeD5</strain>
    </source>
</reference>
<accession>A0A6M1LV29</accession>
<dbReference type="AlphaFoldDB" id="A0A6M1LV29"/>
<evidence type="ECO:0000313" key="3">
    <source>
        <dbReference type="EMBL" id="NGM23899.1"/>
    </source>
</evidence>
<evidence type="ECO:0000259" key="2">
    <source>
        <dbReference type="Pfam" id="PF04909"/>
    </source>
</evidence>
<keyword evidence="4" id="KW-1185">Reference proteome</keyword>
<sequence length="346" mass="37939">MARSTQHYIPVREDWLALGREEALDPGQRIVDPHHHLWDRPGWRYLLDDILADIRTGHDVRATVMVQARAMHRAEGPEAMRPVGETEFANGVAAMCASGIYGEVRVCAGIVGHADLTLGDGVRPVLEAHLAAGGGRFRGIRHIATWDPDPALLNPAYTPAEEMMASDAFRAGFAQLAALGLSFDAWIYFHQIPRLAALARAFPQVPIVLDHCGGILGIGRYEGRRDAVHAEWLGHMRDLATCPNVMVKLGGLGMRLPGFGFEDGPRPPDSATLAAAWKPWMEPVVELFGTGRCMFESNFPVDKGSYGYGEGWNAFKRLAAQASAEEKADLFWRSATSFYRLPTTPG</sequence>
<dbReference type="PANTHER" id="PTHR43569:SF1">
    <property type="entry name" value="BLL3371 PROTEIN"/>
    <property type="match status" value="1"/>
</dbReference>
<dbReference type="InterPro" id="IPR032466">
    <property type="entry name" value="Metal_Hydrolase"/>
</dbReference>
<dbReference type="InterPro" id="IPR006680">
    <property type="entry name" value="Amidohydro-rel"/>
</dbReference>
<gene>
    <name evidence="3" type="ORF">G3576_28090</name>
</gene>
<dbReference type="RefSeq" id="WP_164697815.1">
    <property type="nucleotide sequence ID" value="NZ_JAAIKB010000021.1"/>
</dbReference>
<evidence type="ECO:0000313" key="4">
    <source>
        <dbReference type="Proteomes" id="UP000475385"/>
    </source>
</evidence>
<comment type="caution">
    <text evidence="3">The sequence shown here is derived from an EMBL/GenBank/DDBJ whole genome shotgun (WGS) entry which is preliminary data.</text>
</comment>
<proteinExistence type="inferred from homology"/>
<dbReference type="SUPFAM" id="SSF51556">
    <property type="entry name" value="Metallo-dependent hydrolases"/>
    <property type="match status" value="1"/>
</dbReference>
<organism evidence="3 4">
    <name type="scientific">Falsiroseomonas algicola</name>
    <dbReference type="NCBI Taxonomy" id="2716930"/>
    <lineage>
        <taxon>Bacteria</taxon>
        <taxon>Pseudomonadati</taxon>
        <taxon>Pseudomonadota</taxon>
        <taxon>Alphaproteobacteria</taxon>
        <taxon>Acetobacterales</taxon>
        <taxon>Roseomonadaceae</taxon>
        <taxon>Falsiroseomonas</taxon>
    </lineage>
</organism>
<protein>
    <submittedName>
        <fullName evidence="3">Amidohydrolase family protein</fullName>
    </submittedName>
</protein>
<dbReference type="Pfam" id="PF04909">
    <property type="entry name" value="Amidohydro_2"/>
    <property type="match status" value="1"/>
</dbReference>
<feature type="domain" description="Amidohydrolase-related" evidence="2">
    <location>
        <begin position="31"/>
        <end position="341"/>
    </location>
</feature>
<comment type="similarity">
    <text evidence="1">Belongs to the metallo-dependent hydrolases superfamily.</text>
</comment>
<dbReference type="Gene3D" id="3.20.20.140">
    <property type="entry name" value="Metal-dependent hydrolases"/>
    <property type="match status" value="1"/>
</dbReference>
<dbReference type="PANTHER" id="PTHR43569">
    <property type="entry name" value="AMIDOHYDROLASE"/>
    <property type="match status" value="1"/>
</dbReference>
<reference evidence="3 4" key="1">
    <citation type="submission" date="2020-02" db="EMBL/GenBank/DDBJ databases">
        <authorList>
            <person name="Kim H.M."/>
            <person name="Jeon C.O."/>
        </authorList>
    </citation>
    <scope>NUCLEOTIDE SEQUENCE [LARGE SCALE GENOMIC DNA]</scope>
    <source>
        <strain evidence="3 4">PeD5</strain>
    </source>
</reference>
<dbReference type="EMBL" id="JAAIKB010000021">
    <property type="protein sequence ID" value="NGM23899.1"/>
    <property type="molecule type" value="Genomic_DNA"/>
</dbReference>
<name>A0A6M1LV29_9PROT</name>